<dbReference type="SUPFAM" id="SSF53850">
    <property type="entry name" value="Periplasmic binding protein-like II"/>
    <property type="match status" value="1"/>
</dbReference>
<gene>
    <name evidence="3" type="ORF">ACJDT4_10385</name>
</gene>
<dbReference type="PANTHER" id="PTHR30290:SF81">
    <property type="entry name" value="OLIGOPEPTIDE-BINDING PROTEIN OPPA"/>
    <property type="match status" value="1"/>
</dbReference>
<organism evidence="3 4">
    <name type="scientific">Clostridium neuense</name>
    <dbReference type="NCBI Taxonomy" id="1728934"/>
    <lineage>
        <taxon>Bacteria</taxon>
        <taxon>Bacillati</taxon>
        <taxon>Bacillota</taxon>
        <taxon>Clostridia</taxon>
        <taxon>Eubacteriales</taxon>
        <taxon>Clostridiaceae</taxon>
        <taxon>Clostridium</taxon>
    </lineage>
</organism>
<feature type="chain" id="PRO_5045538418" evidence="1">
    <location>
        <begin position="23"/>
        <end position="574"/>
    </location>
</feature>
<dbReference type="Gene3D" id="3.10.105.10">
    <property type="entry name" value="Dipeptide-binding Protein, Domain 3"/>
    <property type="match status" value="1"/>
</dbReference>
<dbReference type="RefSeq" id="WP_406787489.1">
    <property type="nucleotide sequence ID" value="NZ_JBJIAA010000007.1"/>
</dbReference>
<feature type="signal peptide" evidence="1">
    <location>
        <begin position="1"/>
        <end position="22"/>
    </location>
</feature>
<dbReference type="Pfam" id="PF00496">
    <property type="entry name" value="SBP_bac_5"/>
    <property type="match status" value="1"/>
</dbReference>
<keyword evidence="4" id="KW-1185">Reference proteome</keyword>
<dbReference type="InterPro" id="IPR000914">
    <property type="entry name" value="SBP_5_dom"/>
</dbReference>
<evidence type="ECO:0000313" key="3">
    <source>
        <dbReference type="EMBL" id="MFL0250829.1"/>
    </source>
</evidence>
<dbReference type="PROSITE" id="PS51257">
    <property type="entry name" value="PROKAR_LIPOPROTEIN"/>
    <property type="match status" value="1"/>
</dbReference>
<evidence type="ECO:0000256" key="1">
    <source>
        <dbReference type="SAM" id="SignalP"/>
    </source>
</evidence>
<comment type="caution">
    <text evidence="3">The sequence shown here is derived from an EMBL/GenBank/DDBJ whole genome shotgun (WGS) entry which is preliminary data.</text>
</comment>
<evidence type="ECO:0000259" key="2">
    <source>
        <dbReference type="Pfam" id="PF00496"/>
    </source>
</evidence>
<dbReference type="InterPro" id="IPR030678">
    <property type="entry name" value="Peptide/Ni-bd"/>
</dbReference>
<keyword evidence="1" id="KW-0732">Signal</keyword>
<dbReference type="InterPro" id="IPR039424">
    <property type="entry name" value="SBP_5"/>
</dbReference>
<dbReference type="PIRSF" id="PIRSF002741">
    <property type="entry name" value="MppA"/>
    <property type="match status" value="1"/>
</dbReference>
<proteinExistence type="predicted"/>
<dbReference type="EMBL" id="JBJIAA010000007">
    <property type="protein sequence ID" value="MFL0250829.1"/>
    <property type="molecule type" value="Genomic_DNA"/>
</dbReference>
<feature type="domain" description="Solute-binding protein family 5" evidence="2">
    <location>
        <begin position="110"/>
        <end position="494"/>
    </location>
</feature>
<dbReference type="Gene3D" id="3.90.76.10">
    <property type="entry name" value="Dipeptide-binding Protein, Domain 1"/>
    <property type="match status" value="1"/>
</dbReference>
<dbReference type="Gene3D" id="3.40.190.10">
    <property type="entry name" value="Periplasmic binding protein-like II"/>
    <property type="match status" value="1"/>
</dbReference>
<dbReference type="CDD" id="cd00995">
    <property type="entry name" value="PBP2_NikA_DppA_OppA_like"/>
    <property type="match status" value="1"/>
</dbReference>
<name>A0ABW8TIR8_9CLOT</name>
<accession>A0ABW8TIR8</accession>
<reference evidence="3 4" key="1">
    <citation type="submission" date="2024-11" db="EMBL/GenBank/DDBJ databases">
        <authorList>
            <person name="Heng Y.C."/>
            <person name="Lim A.C.H."/>
            <person name="Lee J.K.Y."/>
            <person name="Kittelmann S."/>
        </authorList>
    </citation>
    <scope>NUCLEOTIDE SEQUENCE [LARGE SCALE GENOMIC DNA]</scope>
    <source>
        <strain evidence="3 4">WILCCON 0114</strain>
    </source>
</reference>
<sequence length="574" mass="64235">MKRKTLVSALAAVMSASVLLTACGQSSSTTTSSDNEKKTDLTKANVTVIKAEDTNKLPSVAKNRKDTMVIGMVAPDSGNLIPYLTSNSYNYYLTEMMFDCLGNLNDDGTPTPGIATWTTSSDGLTYTFKIKNGIKYSNGTEMTADDVKFTFMYLLDPSYKGKMFDPTTTYIKGWEDFNKGKTKDLEGIQVIDKNTVKITLEQKNATAIYTLAHTMILSKDYYGKNYKPGDVSSVDALQNSPMGSGAWILKSKKDGQEYDFDANENYWQGKPKIKHIIVKNVTDDTNIQELKTAGIDLTDPTCSEENVSELKDAGFINMRISPTWGYGIINLNTTNPMFSDVKVRQALTYGLDRTNIDKAVFGKYAQVINTPLPVVSWAYDTTGVTNYKYDPDKANKLLDEAGWKKGSDGIRTKDGKKFEIHFLQSTGNSVNDKFVPIAKENYKKLGINFVAEPMEFKQVLNKTMAGDFEMSFMGQSFSTADPDQASTFKTNGTQNYGKYSNKDVDALCDKELTTLDKNSRKQVFHDLYKKLADEMPVIPLYERNDMYAISSRITGIEPTPFKDYTNYFWKAEIK</sequence>
<dbReference type="Proteomes" id="UP001623592">
    <property type="component" value="Unassembled WGS sequence"/>
</dbReference>
<evidence type="ECO:0000313" key="4">
    <source>
        <dbReference type="Proteomes" id="UP001623592"/>
    </source>
</evidence>
<protein>
    <submittedName>
        <fullName evidence="3">ABC transporter substrate-binding protein</fullName>
    </submittedName>
</protein>
<dbReference type="PANTHER" id="PTHR30290">
    <property type="entry name" value="PERIPLASMIC BINDING COMPONENT OF ABC TRANSPORTER"/>
    <property type="match status" value="1"/>
</dbReference>